<dbReference type="EMBL" id="BAABHF010000010">
    <property type="protein sequence ID" value="GAA4485877.1"/>
    <property type="molecule type" value="Genomic_DNA"/>
</dbReference>
<feature type="region of interest" description="Disordered" evidence="1">
    <location>
        <begin position="14"/>
        <end position="34"/>
    </location>
</feature>
<feature type="region of interest" description="Disordered" evidence="1">
    <location>
        <begin position="59"/>
        <end position="82"/>
    </location>
</feature>
<name>A0ABP8PDS1_9ACTN</name>
<reference evidence="3" key="1">
    <citation type="journal article" date="2019" name="Int. J. Syst. Evol. Microbiol.">
        <title>The Global Catalogue of Microorganisms (GCM) 10K type strain sequencing project: providing services to taxonomists for standard genome sequencing and annotation.</title>
        <authorList>
            <consortium name="The Broad Institute Genomics Platform"/>
            <consortium name="The Broad Institute Genome Sequencing Center for Infectious Disease"/>
            <person name="Wu L."/>
            <person name="Ma J."/>
        </authorList>
    </citation>
    <scope>NUCLEOTIDE SEQUENCE [LARGE SCALE GENOMIC DNA]</scope>
    <source>
        <strain evidence="3">JCM 17933</strain>
    </source>
</reference>
<keyword evidence="3" id="KW-1185">Reference proteome</keyword>
<evidence type="ECO:0000313" key="2">
    <source>
        <dbReference type="EMBL" id="GAA4485877.1"/>
    </source>
</evidence>
<comment type="caution">
    <text evidence="2">The sequence shown here is derived from an EMBL/GenBank/DDBJ whole genome shotgun (WGS) entry which is preliminary data.</text>
</comment>
<dbReference type="Proteomes" id="UP001500503">
    <property type="component" value="Unassembled WGS sequence"/>
</dbReference>
<protein>
    <submittedName>
        <fullName evidence="2">Uncharacterized protein</fullName>
    </submittedName>
</protein>
<evidence type="ECO:0000313" key="3">
    <source>
        <dbReference type="Proteomes" id="UP001500503"/>
    </source>
</evidence>
<proteinExistence type="predicted"/>
<accession>A0ABP8PDS1</accession>
<gene>
    <name evidence="2" type="ORF">GCM10023191_011120</name>
</gene>
<organism evidence="2 3">
    <name type="scientific">Actinoallomurus oryzae</name>
    <dbReference type="NCBI Taxonomy" id="502180"/>
    <lineage>
        <taxon>Bacteria</taxon>
        <taxon>Bacillati</taxon>
        <taxon>Actinomycetota</taxon>
        <taxon>Actinomycetes</taxon>
        <taxon>Streptosporangiales</taxon>
        <taxon>Thermomonosporaceae</taxon>
        <taxon>Actinoallomurus</taxon>
    </lineage>
</organism>
<evidence type="ECO:0000256" key="1">
    <source>
        <dbReference type="SAM" id="MobiDB-lite"/>
    </source>
</evidence>
<sequence length="82" mass="8701">MHFFGLADALPLRSDSGGASSSAPAAHAVSDAAVSKARKARPAELAVLRLSMAAHYNQRGHEAWERVRNGYPRRDGDLSAGD</sequence>